<reference evidence="10 11" key="1">
    <citation type="submission" date="2018-08" db="EMBL/GenBank/DDBJ databases">
        <title>A genome reference for cultivated species of the human gut microbiota.</title>
        <authorList>
            <person name="Zou Y."/>
            <person name="Xue W."/>
            <person name="Luo G."/>
        </authorList>
    </citation>
    <scope>NUCLEOTIDE SEQUENCE [LARGE SCALE GENOMIC DNA]</scope>
    <source>
        <strain evidence="9 10">AM16-50</strain>
        <strain evidence="8 11">AM50-15</strain>
    </source>
</reference>
<evidence type="ECO:0000259" key="1">
    <source>
        <dbReference type="Pfam" id="PF00326"/>
    </source>
</evidence>
<comment type="caution">
    <text evidence="9">The sequence shown here is derived from an EMBL/GenBank/DDBJ whole genome shotgun (WGS) entry which is preliminary data.</text>
</comment>
<dbReference type="InterPro" id="IPR002469">
    <property type="entry name" value="Peptidase_S9B_N"/>
</dbReference>
<accession>A0A351E0U7</accession>
<dbReference type="Proteomes" id="UP000434916">
    <property type="component" value="Unassembled WGS sequence"/>
</dbReference>
<dbReference type="RefSeq" id="WP_005638765.1">
    <property type="nucleotide sequence ID" value="NZ_BAABYG010000001.1"/>
</dbReference>
<dbReference type="AlphaFoldDB" id="A0A351E0U7"/>
<dbReference type="GeneID" id="49205234"/>
<dbReference type="Proteomes" id="UP000482671">
    <property type="component" value="Unassembled WGS sequence"/>
</dbReference>
<dbReference type="GO" id="GO:0008239">
    <property type="term" value="F:dipeptidyl-peptidase activity"/>
    <property type="evidence" value="ECO:0007669"/>
    <property type="project" value="TreeGrafter"/>
</dbReference>
<reference evidence="12 13" key="2">
    <citation type="journal article" date="2019" name="Nat. Med.">
        <title>A library of human gut bacterial isolates paired with longitudinal multiomics data enables mechanistic microbiome research.</title>
        <authorList>
            <person name="Poyet M."/>
            <person name="Groussin M."/>
            <person name="Gibbons S.M."/>
            <person name="Avila-Pacheco J."/>
            <person name="Jiang X."/>
            <person name="Kearney S.M."/>
            <person name="Perrotta A.R."/>
            <person name="Berdy B."/>
            <person name="Zhao S."/>
            <person name="Lieberman T.D."/>
            <person name="Swanson P.K."/>
            <person name="Smith M."/>
            <person name="Roesemann S."/>
            <person name="Alexander J.E."/>
            <person name="Rich S.A."/>
            <person name="Livny J."/>
            <person name="Vlamakis H."/>
            <person name="Clish C."/>
            <person name="Bullock K."/>
            <person name="Deik A."/>
            <person name="Scott J."/>
            <person name="Pierce K.A."/>
            <person name="Xavier R.J."/>
            <person name="Alm E.J."/>
        </authorList>
    </citation>
    <scope>NUCLEOTIDE SEQUENCE [LARGE SCALE GENOMIC DNA]</scope>
    <source>
        <strain evidence="7 15">BIOML-A11</strain>
        <strain evidence="6 14">BIOML-A16</strain>
        <strain evidence="4 13">BIOML-A25</strain>
        <strain evidence="5 12">BIOML-A29</strain>
    </source>
</reference>
<dbReference type="PANTHER" id="PTHR11731:SF193">
    <property type="entry name" value="DIPEPTIDYL PEPTIDASE 9"/>
    <property type="match status" value="1"/>
</dbReference>
<evidence type="ECO:0000313" key="6">
    <source>
        <dbReference type="EMBL" id="MTU69843.1"/>
    </source>
</evidence>
<dbReference type="Gene3D" id="2.140.10.30">
    <property type="entry name" value="Dipeptidylpeptidase IV, N-terminal domain"/>
    <property type="match status" value="1"/>
</dbReference>
<dbReference type="Proteomes" id="UP000283732">
    <property type="component" value="Unassembled WGS sequence"/>
</dbReference>
<dbReference type="InterPro" id="IPR001375">
    <property type="entry name" value="Peptidase_S9_cat"/>
</dbReference>
<keyword evidence="12" id="KW-1185">Reference proteome</keyword>
<dbReference type="Pfam" id="PF00930">
    <property type="entry name" value="DPPIV_N"/>
    <property type="match status" value="1"/>
</dbReference>
<feature type="domain" description="Dipeptidylpeptidase IV N-terminal" evidence="2">
    <location>
        <begin position="151"/>
        <end position="509"/>
    </location>
</feature>
<evidence type="ECO:0000313" key="7">
    <source>
        <dbReference type="EMBL" id="MTV03610.1"/>
    </source>
</evidence>
<dbReference type="SUPFAM" id="SSF82171">
    <property type="entry name" value="DPP6 N-terminal domain-like"/>
    <property type="match status" value="1"/>
</dbReference>
<dbReference type="GO" id="GO:0008236">
    <property type="term" value="F:serine-type peptidase activity"/>
    <property type="evidence" value="ECO:0007669"/>
    <property type="project" value="InterPro"/>
</dbReference>
<gene>
    <name evidence="3" type="ORF">CE91St3_12310</name>
    <name evidence="9" type="ORF">DW191_09340</name>
    <name evidence="8" type="ORF">DW986_10085</name>
    <name evidence="4" type="ORF">GMD66_08130</name>
    <name evidence="5" type="ORF">GMD82_15235</name>
    <name evidence="6" type="ORF">GMD92_12355</name>
    <name evidence="7" type="ORF">GME02_18610</name>
</gene>
<evidence type="ECO:0000313" key="14">
    <source>
        <dbReference type="Proteomes" id="UP000448908"/>
    </source>
</evidence>
<dbReference type="PANTHER" id="PTHR11731">
    <property type="entry name" value="PROTEASE FAMILY S9B,C DIPEPTIDYL-PEPTIDASE IV-RELATED"/>
    <property type="match status" value="1"/>
</dbReference>
<evidence type="ECO:0000313" key="10">
    <source>
        <dbReference type="Proteomes" id="UP000283732"/>
    </source>
</evidence>
<dbReference type="SUPFAM" id="SSF53474">
    <property type="entry name" value="alpha/beta-Hydrolases"/>
    <property type="match status" value="1"/>
</dbReference>
<evidence type="ECO:0000313" key="13">
    <source>
        <dbReference type="Proteomes" id="UP000437446"/>
    </source>
</evidence>
<evidence type="ECO:0000313" key="15">
    <source>
        <dbReference type="Proteomes" id="UP000482671"/>
    </source>
</evidence>
<feature type="domain" description="Peptidase S9 prolyl oligopeptidase catalytic" evidence="1">
    <location>
        <begin position="596"/>
        <end position="799"/>
    </location>
</feature>
<evidence type="ECO:0000313" key="8">
    <source>
        <dbReference type="EMBL" id="RGZ48068.1"/>
    </source>
</evidence>
<dbReference type="InterPro" id="IPR050278">
    <property type="entry name" value="Serine_Prot_S9B/DPPIV"/>
</dbReference>
<evidence type="ECO:0000313" key="12">
    <source>
        <dbReference type="Proteomes" id="UP000434916"/>
    </source>
</evidence>
<name>A0A351E0U7_9BACT</name>
<dbReference type="InterPro" id="IPR029058">
    <property type="entry name" value="AB_hydrolase_fold"/>
</dbReference>
<evidence type="ECO:0000313" key="5">
    <source>
        <dbReference type="EMBL" id="MTU40778.1"/>
    </source>
</evidence>
<dbReference type="EMBL" id="WNDD01000028">
    <property type="protein sequence ID" value="MTV03610.1"/>
    <property type="molecule type" value="Genomic_DNA"/>
</dbReference>
<evidence type="ECO:0000313" key="3">
    <source>
        <dbReference type="EMBL" id="GKH71368.1"/>
    </source>
</evidence>
<dbReference type="EMBL" id="BQNZ01000001">
    <property type="protein sequence ID" value="GKH71368.1"/>
    <property type="molecule type" value="Genomic_DNA"/>
</dbReference>
<dbReference type="OrthoDB" id="9812921at2"/>
<dbReference type="EMBL" id="WNCN01000023">
    <property type="protein sequence ID" value="MTU40778.1"/>
    <property type="molecule type" value="Genomic_DNA"/>
</dbReference>
<evidence type="ECO:0000259" key="2">
    <source>
        <dbReference type="Pfam" id="PF00930"/>
    </source>
</evidence>
<dbReference type="EMBL" id="WNCR01000003">
    <property type="protein sequence ID" value="MTU29184.1"/>
    <property type="molecule type" value="Genomic_DNA"/>
</dbReference>
<protein>
    <submittedName>
        <fullName evidence="4">Prolyl oligopeptidase family serine peptidase</fullName>
    </submittedName>
    <submittedName>
        <fullName evidence="9">S9 family peptidase</fullName>
    </submittedName>
    <submittedName>
        <fullName evidence="3">X-Pro dipeptidyl-peptidase</fullName>
    </submittedName>
</protein>
<evidence type="ECO:0000313" key="4">
    <source>
        <dbReference type="EMBL" id="MTU29184.1"/>
    </source>
</evidence>
<proteinExistence type="predicted"/>
<dbReference type="Proteomes" id="UP000448908">
    <property type="component" value="Unassembled WGS sequence"/>
</dbReference>
<dbReference type="Pfam" id="PF00326">
    <property type="entry name" value="Peptidase_S9"/>
    <property type="match status" value="1"/>
</dbReference>
<evidence type="ECO:0000313" key="11">
    <source>
        <dbReference type="Proteomes" id="UP000285173"/>
    </source>
</evidence>
<dbReference type="Gene3D" id="3.40.50.1820">
    <property type="entry name" value="alpha/beta hydrolase"/>
    <property type="match status" value="1"/>
</dbReference>
<dbReference type="Proteomes" id="UP000285173">
    <property type="component" value="Unassembled WGS sequence"/>
</dbReference>
<dbReference type="Proteomes" id="UP000437446">
    <property type="component" value="Unassembled WGS sequence"/>
</dbReference>
<reference evidence="3" key="3">
    <citation type="submission" date="2022-01" db="EMBL/GenBank/DDBJ databases">
        <title>Novel bile acid biosynthetic pathways are enriched in the microbiome of centenarians.</title>
        <authorList>
            <person name="Sato Y."/>
            <person name="Atarashi K."/>
            <person name="Plichta R.D."/>
            <person name="Arai Y."/>
            <person name="Sasajima S."/>
            <person name="Kearney M.S."/>
            <person name="Suda W."/>
            <person name="Takeshita K."/>
            <person name="Sasaki T."/>
            <person name="Okamoto S."/>
            <person name="Skelly N.A."/>
            <person name="Okamura Y."/>
            <person name="Vlamakis H."/>
            <person name="Li Y."/>
            <person name="Tanoue T."/>
            <person name="Takei H."/>
            <person name="Nittono H."/>
            <person name="Narushima S."/>
            <person name="Irie J."/>
            <person name="Itoh H."/>
            <person name="Moriya K."/>
            <person name="Sugiura Y."/>
            <person name="Suematsu M."/>
            <person name="Moritoki N."/>
            <person name="Shibata S."/>
            <person name="Littman R.D."/>
            <person name="Fischbach A.M."/>
            <person name="Uwamino Y."/>
            <person name="Inoue T."/>
            <person name="Honda A."/>
            <person name="Hattori M."/>
            <person name="Murai T."/>
            <person name="Xavier J.R."/>
            <person name="Hirose N."/>
            <person name="Honda K."/>
        </authorList>
    </citation>
    <scope>NUCLEOTIDE SEQUENCE</scope>
    <source>
        <strain evidence="3">CE91-St3</strain>
    </source>
</reference>
<dbReference type="STRING" id="46503.ERS852463_03105"/>
<organism evidence="9 10">
    <name type="scientific">Parabacteroides merdae</name>
    <dbReference type="NCBI Taxonomy" id="46503"/>
    <lineage>
        <taxon>Bacteria</taxon>
        <taxon>Pseudomonadati</taxon>
        <taxon>Bacteroidota</taxon>
        <taxon>Bacteroidia</taxon>
        <taxon>Bacteroidales</taxon>
        <taxon>Tannerellaceae</taxon>
        <taxon>Parabacteroides</taxon>
    </lineage>
</organism>
<dbReference type="EMBL" id="QRKC01000003">
    <property type="protein sequence ID" value="RHH77745.1"/>
    <property type="molecule type" value="Genomic_DNA"/>
</dbReference>
<dbReference type="EMBL" id="WNDA01000019">
    <property type="protein sequence ID" value="MTU69843.1"/>
    <property type="molecule type" value="Genomic_DNA"/>
</dbReference>
<evidence type="ECO:0000313" key="9">
    <source>
        <dbReference type="EMBL" id="RHH77745.1"/>
    </source>
</evidence>
<dbReference type="Proteomes" id="UP001055114">
    <property type="component" value="Unassembled WGS sequence"/>
</dbReference>
<dbReference type="EMBL" id="QSEF01000012">
    <property type="protein sequence ID" value="RGZ48068.1"/>
    <property type="molecule type" value="Genomic_DNA"/>
</dbReference>
<sequence>MKKQLLLVMLCAGMFCGTEAKGQEAERLSGYVQAERFTKEKLNTMLFSTSVDPHWFRKGSSFWYEYKTGNGKVWYVVDPVAKTKRPLFDLDDIAAQITEIVKDPFTAQQLPIQKLEAGEDGRTFTFQITSSQEAKKDSTDKDKGPKKEIFFFSYDYPTRKLTWLKEKKKETEYPDWASFSPDGKTVVYAKDLNLYRMSREDYEKLKKDDKDSTVTDIQLTTFGVKDFGFGQPYSLLNTDTLCNGKRKGVWGIVWSPDSRYFAVTVEDERAVKDLWVINSMASPRPTLETYKYQMPGEKEAPVQHLFLFDMNDNSYKEIRTSAFKDQTLRLARKPWRQKDRDRKEVASVWLGDNNRFFVTRSSRDLHRIDICSYTVGQDSICPIIEERMNTYQEVRPLAAVGDGKELIQWSERDGWAHLYLYDGEGNLKNRITRGPWHVDQIVKVDEAKRVVYFLANGKEKDENPYYEHLYRVGLDGSGLQQVTPGDYFHTVSMDDNAAFVVNNYSRVNTIPRTDLMDSNGRKLMTLEESDFSGLLAAGYQFPEPFKVKAADGVTDLYGVMYKPFNFDSTALYPIIDYVYPGPQVEATVYPFSRMSVRTDRLAQAGFIVITVGNRGGHPSRSKWYHNFGYGNLRDYGLADQKAAIEQLANRYSFIDINRVGIHGHSGGGFMSTAAILQYPDFFKAAVSCAGNHDNRIYNRWWSETHHGVKEVVSEKGDTTFVYNIKTNEEIASRLKGHLMLVHGDIDNNVHPGNTLRVADALIRAGKRFDMLLLPQQRHGFGDMDEYFYWRMVDYFSRHLLGEQETSVDIPKR</sequence>
<dbReference type="GO" id="GO:0006508">
    <property type="term" value="P:proteolysis"/>
    <property type="evidence" value="ECO:0007669"/>
    <property type="project" value="InterPro"/>
</dbReference>